<feature type="region of interest" description="Disordered" evidence="1">
    <location>
        <begin position="826"/>
        <end position="887"/>
    </location>
</feature>
<feature type="compositionally biased region" description="Polar residues" evidence="1">
    <location>
        <begin position="867"/>
        <end position="882"/>
    </location>
</feature>
<sequence length="972" mass="107721">MSSLHQHTPSLTAFDPRGLTLRTVAYHRAQAQDEPQARVHRQTFSAGGQLQQQWDARLHRLHETDPAVQANQRLRHSLSGRVLRSHSIDAGWRIALSGIAGQLLSVWDARGSLQRYEFDAVLRPVAVYEQADDDTRERCTERLEYAAMNTQHSARNQCGRLIRHDDPAGSVLYEQYALSGAIAQQGRLFLRAEEALDWSAQLDVRKAQLETECHTSAWRYDALGGLVEQTDAKENRQQTLYGPEGEPTEALLVFSSGTRKRLFDLRTYNAQGQVESERAGNNVLTLATYRPHDGRLLRLTARKPGSTQVILQDLTYTYDRVGNVLSIRDAAQPTTWASNTKIEATASFEYDTLYQLIKATGRENAQHAIGPALPALVQFGSTDSSLLRNYIRHYQYNEGGNLVQMQHVPSSGQGYTQRINTAAHSNHSVFNGLDSHADPLNGFDKNGNQQLLMRGQAMSWNARNQLQRVTQVVREQGGSDDETYGYDGAGLRVFKRRSSLAKNRQHIEQVRYLPGLELHSNDATGESFNVLSIEAGLNRIRALVWEHKRPAGVADEQLRFSLVDATTSSTLELDEQAALLSQEGYYPFGGTAWWAAKSQVEVRFKTVRYSGKERDATGLYYYGYRYYAPWLMRWISPDPSGDADSLNLYAMVGNNPVTFTDVAGLAPNLTLVRSLARIIITGALTLVGYALGWAAGYPREGAMTGAAAGVGLGLMSWRTSVAAEQLQSMGSGEEGYAQLVANVILETSKRRGLSREETNRLVNFIYTHRQGYQGEGLAIAFSPAANENIYAYIGPARAGLQLNVMESTREPTPREIRQLGFKSIQLRDSDRASTSAPPASRPSSAQGSVSQFETQAATPLARKKLGNRQQPVPSVESTSQAGAASEPRFIIDESQITHLMEGAAGRSIGITLGHLQEGRFAAVNWHRHADRLWSADLHGHPGSTRRGAVRLMLEHTGGRTYRAVGLRDPHRR</sequence>
<organism evidence="2 3">
    <name type="scientific">Pseudomonas helleri</name>
    <dbReference type="NCBI Taxonomy" id="1608996"/>
    <lineage>
        <taxon>Bacteria</taxon>
        <taxon>Pseudomonadati</taxon>
        <taxon>Pseudomonadota</taxon>
        <taxon>Gammaproteobacteria</taxon>
        <taxon>Pseudomonadales</taxon>
        <taxon>Pseudomonadaceae</taxon>
        <taxon>Pseudomonas</taxon>
    </lineage>
</organism>
<reference evidence="2 3" key="1">
    <citation type="submission" date="2019-10" db="EMBL/GenBank/DDBJ databases">
        <title>Evaluation of single-gene subtyping targets for Pseudomonas.</title>
        <authorList>
            <person name="Reichler S.J."/>
            <person name="Orsi R.H."/>
            <person name="Wiedmann M."/>
            <person name="Martin N.H."/>
            <person name="Murphy S.I."/>
        </authorList>
    </citation>
    <scope>NUCLEOTIDE SEQUENCE [LARGE SCALE GENOMIC DNA]</scope>
    <source>
        <strain evidence="2 3">FSL R10-1637</strain>
    </source>
</reference>
<name>A0A6L5HPQ0_9PSED</name>
<dbReference type="NCBIfam" id="TIGR03696">
    <property type="entry name" value="Rhs_assc_core"/>
    <property type="match status" value="1"/>
</dbReference>
<dbReference type="InterPro" id="IPR022385">
    <property type="entry name" value="Rhs_assc_core"/>
</dbReference>
<evidence type="ECO:0000256" key="1">
    <source>
        <dbReference type="SAM" id="MobiDB-lite"/>
    </source>
</evidence>
<dbReference type="EMBL" id="WIVU01000006">
    <property type="protein sequence ID" value="MQU05078.1"/>
    <property type="molecule type" value="Genomic_DNA"/>
</dbReference>
<proteinExistence type="predicted"/>
<dbReference type="PANTHER" id="PTHR32305">
    <property type="match status" value="1"/>
</dbReference>
<dbReference type="PANTHER" id="PTHR32305:SF15">
    <property type="entry name" value="PROTEIN RHSA-RELATED"/>
    <property type="match status" value="1"/>
</dbReference>
<protein>
    <submittedName>
        <fullName evidence="2">RHS repeat protein</fullName>
    </submittedName>
</protein>
<accession>A0A6L5HPQ0</accession>
<gene>
    <name evidence="2" type="ORF">GHO27_05215</name>
</gene>
<feature type="compositionally biased region" description="Low complexity" evidence="1">
    <location>
        <begin position="832"/>
        <end position="845"/>
    </location>
</feature>
<dbReference type="AlphaFoldDB" id="A0A6L5HPQ0"/>
<evidence type="ECO:0000313" key="3">
    <source>
        <dbReference type="Proteomes" id="UP000478064"/>
    </source>
</evidence>
<evidence type="ECO:0000313" key="2">
    <source>
        <dbReference type="EMBL" id="MQU05078.1"/>
    </source>
</evidence>
<dbReference type="InterPro" id="IPR050708">
    <property type="entry name" value="T6SS_VgrG/RHS"/>
</dbReference>
<dbReference type="Proteomes" id="UP000478064">
    <property type="component" value="Unassembled WGS sequence"/>
</dbReference>
<dbReference type="Gene3D" id="2.180.10.10">
    <property type="entry name" value="RHS repeat-associated core"/>
    <property type="match status" value="1"/>
</dbReference>
<feature type="compositionally biased region" description="Polar residues" evidence="1">
    <location>
        <begin position="846"/>
        <end position="857"/>
    </location>
</feature>
<comment type="caution">
    <text evidence="2">The sequence shown here is derived from an EMBL/GenBank/DDBJ whole genome shotgun (WGS) entry which is preliminary data.</text>
</comment>